<dbReference type="Proteomes" id="UP000189021">
    <property type="component" value="Unassembled WGS sequence"/>
</dbReference>
<dbReference type="OrthoDB" id="6196761at2"/>
<proteinExistence type="predicted"/>
<keyword evidence="1" id="KW-0472">Membrane</keyword>
<evidence type="ECO:0000256" key="1">
    <source>
        <dbReference type="SAM" id="Phobius"/>
    </source>
</evidence>
<reference evidence="5 6" key="1">
    <citation type="journal article" date="2017" name="Genome Announc.">
        <title>Draft Genome Sequences of Salinivibrio proteolyticus, Salinivibrio sharmensis, Salinivibrio siamensis, Salinivibrio costicola subsp. alcaliphilus, Salinivibrio costicola subsp. vallismortis, and 29 New Isolates Belonging to the Genus Salinivibrio.</title>
        <authorList>
            <person name="Lopez-Hermoso C."/>
            <person name="de la Haba R.R."/>
            <person name="Sanchez-Porro C."/>
            <person name="Bayliss S.C."/>
            <person name="Feil E.J."/>
            <person name="Ventosa A."/>
        </authorList>
    </citation>
    <scope>NUCLEOTIDE SEQUENCE [LARGE SCALE GENOMIC DNA]</scope>
    <source>
        <strain evidence="2 6">AL184</strain>
        <strain evidence="3 5">IC202</strain>
    </source>
</reference>
<evidence type="ECO:0000313" key="3">
    <source>
        <dbReference type="EMBL" id="OOE44715.1"/>
    </source>
</evidence>
<dbReference type="EMBL" id="MUEO01000012">
    <property type="protein sequence ID" value="OOE44715.1"/>
    <property type="molecule type" value="Genomic_DNA"/>
</dbReference>
<dbReference type="Proteomes" id="UP000188726">
    <property type="component" value="Unassembled WGS sequence"/>
</dbReference>
<feature type="transmembrane region" description="Helical" evidence="1">
    <location>
        <begin position="88"/>
        <end position="104"/>
    </location>
</feature>
<protein>
    <submittedName>
        <fullName evidence="4">DUF3392 domain-containing protein</fullName>
    </submittedName>
</protein>
<dbReference type="EMBL" id="CP114588">
    <property type="protein sequence ID" value="WBA09775.1"/>
    <property type="molecule type" value="Genomic_DNA"/>
</dbReference>
<dbReference type="GeneID" id="89609221"/>
<feature type="transmembrane region" description="Helical" evidence="1">
    <location>
        <begin position="12"/>
        <end position="34"/>
    </location>
</feature>
<accession>A0A1V3GJA7</accession>
<dbReference type="Proteomes" id="UP001164748">
    <property type="component" value="Chromosome"/>
</dbReference>
<sequence length="110" mass="12527">MNILISWFSQAGAWLTPWLSDIAVAIVASLLVVFGNDINRTLRRLLTGHHFIVRTLVFVAINAFGYGAFIIAVSPWLARQMRGWPDHWLFAGLVATFIFIGMWAQRQRQI</sequence>
<reference evidence="4" key="2">
    <citation type="submission" date="2022-09" db="EMBL/GenBank/DDBJ databases">
        <authorList>
            <person name="Li Z.-J."/>
        </authorList>
    </citation>
    <scope>NUCLEOTIDE SEQUENCE</scope>
    <source>
        <strain evidence="4">TGB11</strain>
    </source>
</reference>
<evidence type="ECO:0000313" key="5">
    <source>
        <dbReference type="Proteomes" id="UP000188726"/>
    </source>
</evidence>
<keyword evidence="6" id="KW-1185">Reference proteome</keyword>
<organism evidence="2 6">
    <name type="scientific">Salinivibrio kushneri</name>
    <dbReference type="NCBI Taxonomy" id="1908198"/>
    <lineage>
        <taxon>Bacteria</taxon>
        <taxon>Pseudomonadati</taxon>
        <taxon>Pseudomonadota</taxon>
        <taxon>Gammaproteobacteria</taxon>
        <taxon>Vibrionales</taxon>
        <taxon>Vibrionaceae</taxon>
        <taxon>Salinivibrio</taxon>
    </lineage>
</organism>
<keyword evidence="1" id="KW-1133">Transmembrane helix</keyword>
<name>A0A1V3GJA7_9GAMM</name>
<evidence type="ECO:0000313" key="2">
    <source>
        <dbReference type="EMBL" id="OOE41494.1"/>
    </source>
</evidence>
<dbReference type="AlphaFoldDB" id="A0A1V3GJA7"/>
<dbReference type="EMBL" id="MUEK01000001">
    <property type="protein sequence ID" value="OOE41494.1"/>
    <property type="molecule type" value="Genomic_DNA"/>
</dbReference>
<dbReference type="Pfam" id="PF11872">
    <property type="entry name" value="DUF3392"/>
    <property type="match status" value="1"/>
</dbReference>
<gene>
    <name evidence="2" type="ORF">BZG00_00515</name>
    <name evidence="3" type="ORF">BZG09_06500</name>
    <name evidence="4" type="ORF">N8M53_06150</name>
</gene>
<keyword evidence="1" id="KW-0812">Transmembrane</keyword>
<dbReference type="RefSeq" id="WP_069361264.1">
    <property type="nucleotide sequence ID" value="NZ_CP040021.1"/>
</dbReference>
<feature type="transmembrane region" description="Helical" evidence="1">
    <location>
        <begin position="55"/>
        <end position="76"/>
    </location>
</feature>
<dbReference type="InterPro" id="IPR021813">
    <property type="entry name" value="DUF3392"/>
</dbReference>
<evidence type="ECO:0000313" key="4">
    <source>
        <dbReference type="EMBL" id="WBA09775.1"/>
    </source>
</evidence>
<evidence type="ECO:0000313" key="6">
    <source>
        <dbReference type="Proteomes" id="UP000189021"/>
    </source>
</evidence>